<keyword evidence="1" id="KW-0732">Signal</keyword>
<comment type="caution">
    <text evidence="2">The sequence shown here is derived from an EMBL/GenBank/DDBJ whole genome shotgun (WGS) entry which is preliminary data.</text>
</comment>
<name>A0ABT3TFX4_9GAMM</name>
<dbReference type="InterPro" id="IPR008930">
    <property type="entry name" value="Terpenoid_cyclase/PrenylTrfase"/>
</dbReference>
<dbReference type="EMBL" id="SHNN01000001">
    <property type="protein sequence ID" value="MCX2980324.1"/>
    <property type="molecule type" value="Genomic_DNA"/>
</dbReference>
<gene>
    <name evidence="2" type="ORF">EYC98_05500</name>
</gene>
<dbReference type="SUPFAM" id="SSF48239">
    <property type="entry name" value="Terpenoid cyclases/Protein prenyltransferases"/>
    <property type="match status" value="1"/>
</dbReference>
<evidence type="ECO:0000313" key="3">
    <source>
        <dbReference type="Proteomes" id="UP001143362"/>
    </source>
</evidence>
<dbReference type="CDD" id="cd00688">
    <property type="entry name" value="ISOPREN_C2_like"/>
    <property type="match status" value="1"/>
</dbReference>
<evidence type="ECO:0000256" key="1">
    <source>
        <dbReference type="SAM" id="SignalP"/>
    </source>
</evidence>
<keyword evidence="3" id="KW-1185">Reference proteome</keyword>
<reference evidence="2" key="1">
    <citation type="submission" date="2019-02" db="EMBL/GenBank/DDBJ databases">
        <authorList>
            <person name="Li S.-H."/>
        </authorList>
    </citation>
    <scope>NUCLEOTIDE SEQUENCE</scope>
    <source>
        <strain evidence="2">IMCC14734</strain>
    </source>
</reference>
<dbReference type="RefSeq" id="WP_279244301.1">
    <property type="nucleotide sequence ID" value="NZ_SHNN01000001.1"/>
</dbReference>
<dbReference type="Gene3D" id="1.50.10.20">
    <property type="match status" value="2"/>
</dbReference>
<dbReference type="Proteomes" id="UP001143362">
    <property type="component" value="Unassembled WGS sequence"/>
</dbReference>
<feature type="chain" id="PRO_5045760445" description="Squalene cyclase C-terminal domain-containing protein" evidence="1">
    <location>
        <begin position="24"/>
        <end position="360"/>
    </location>
</feature>
<feature type="signal peptide" evidence="1">
    <location>
        <begin position="1"/>
        <end position="23"/>
    </location>
</feature>
<sequence>MKRRSRLLGIVAGLWVISASAFAQAPIDAELLEKAKRSADAGLRFLRNQQQDDGSWMHSVGITALATRAFLENRRGYDESDGAFITRPIGFLLSHVNDNGSISESGQNSGYNTAVALVALQATGNPKYEPIIKAAQRYLQSLQLEQSEGYEPDHKFYGGIGYGGDERPDLSNQYLALEGLRATALDPEDPVWQRALVFVSRSQNRSESNDQDWAANDGGFTYMPGYSPHGGTGSYGGMTHAGLIGLLFAGAEKQDPRVLAAYDWIRNNYTLANNPGVDNNSGLFYYYNAFAKAMYAYGEPLLVDSAGVKHNWREDLTRQLLSMQAKDGSWVNPYSGRWWEDKPELVTAWSVIALNHVIRQ</sequence>
<protein>
    <recommendedName>
        <fullName evidence="4">Squalene cyclase C-terminal domain-containing protein</fullName>
    </recommendedName>
</protein>
<evidence type="ECO:0008006" key="4">
    <source>
        <dbReference type="Google" id="ProtNLM"/>
    </source>
</evidence>
<proteinExistence type="predicted"/>
<organism evidence="2 3">
    <name type="scientific">Candidatus Litorirhabdus singularis</name>
    <dbReference type="NCBI Taxonomy" id="2518993"/>
    <lineage>
        <taxon>Bacteria</taxon>
        <taxon>Pseudomonadati</taxon>
        <taxon>Pseudomonadota</taxon>
        <taxon>Gammaproteobacteria</taxon>
        <taxon>Cellvibrionales</taxon>
        <taxon>Halieaceae</taxon>
        <taxon>Candidatus Litorirhabdus</taxon>
    </lineage>
</organism>
<evidence type="ECO:0000313" key="2">
    <source>
        <dbReference type="EMBL" id="MCX2980324.1"/>
    </source>
</evidence>
<accession>A0ABT3TFX4</accession>